<dbReference type="FunFam" id="3.40.50.970:FF:000022">
    <property type="entry name" value="2-oxoglutarate ferredoxin oxidoreductase alpha subunit"/>
    <property type="match status" value="1"/>
</dbReference>
<dbReference type="Gene3D" id="3.40.920.10">
    <property type="entry name" value="Pyruvate-ferredoxin oxidoreductase, PFOR, domain III"/>
    <property type="match status" value="1"/>
</dbReference>
<proteinExistence type="predicted"/>
<dbReference type="InterPro" id="IPR050722">
    <property type="entry name" value="Pyruvate:ferred/Flavod_OxRd"/>
</dbReference>
<reference evidence="5 6" key="1">
    <citation type="submission" date="2017-06" db="EMBL/GenBank/DDBJ databases">
        <authorList>
            <person name="Kim H.J."/>
            <person name="Triplett B.A."/>
        </authorList>
    </citation>
    <scope>NUCLEOTIDE SEQUENCE [LARGE SCALE GENOMIC DNA]</scope>
    <source>
        <strain evidence="5 6">SCA</strain>
    </source>
</reference>
<dbReference type="InterPro" id="IPR002869">
    <property type="entry name" value="Pyrv_flavodox_OxRed_cen"/>
</dbReference>
<dbReference type="Proteomes" id="UP000198304">
    <property type="component" value="Unassembled WGS sequence"/>
</dbReference>
<evidence type="ECO:0000313" key="6">
    <source>
        <dbReference type="Proteomes" id="UP000198304"/>
    </source>
</evidence>
<protein>
    <submittedName>
        <fullName evidence="5">2-oxoglutarate ferredoxin oxidoreductase subunit alpha</fullName>
    </submittedName>
</protein>
<dbReference type="SUPFAM" id="SSF52518">
    <property type="entry name" value="Thiamin diphosphate-binding fold (THDP-binding)"/>
    <property type="match status" value="1"/>
</dbReference>
<sequence length="559" mass="61697">MLKYNILIGGEAGQGMDTLAVLLEKILKRQGYYVFSNKDYMSRIRGGHNFIQLRFGTETIVSHHPVLDVMIALDQRTIETHIDRLQEKGIIICDDSLQSEDTRVISMALKETAKGIGNIKVFGSIAIGAVMKLFGLTINQVEEVFKEKFDGETSMVNIAAFQKGYELVESYFQIDSPAEDNHILINSNQAIALGALAAGVSFYAGYPMTPATSIMTYLSEKQEDAGIVVEQVEDEISAINMAIGASYAGARAMTGTSGGGFSLMVEALGLAGITETPLVVANIQRPGPATGLPTRTEQSDLSFVLTASHGEIPRMVIAVRNPEDAFYQTARALNLADKYQMLVILLGDQFLSDAMETIEPFDFGRIAINRYLAGKEVVTEDEYIRYQLTENGLSPRIIPGKNEGQIVLVDSDEHNEYGHITEAAEIRSNMMEKRMKRMVYLKKEILEPNYYGVKHPEVLLLGWGSMDGPLKEAIELLQKDGIGAGALAFGDLYPLPTKLLDKYSSSALKIINVEQNYTGQLAKLIRQETGIVCHNSILKYDGRQMSGYEIYLRLKGEVL</sequence>
<dbReference type="EMBL" id="FZOJ01000004">
    <property type="protein sequence ID" value="SNS11184.1"/>
    <property type="molecule type" value="Genomic_DNA"/>
</dbReference>
<gene>
    <name evidence="5" type="ORF">SAMN05446037_1004128</name>
</gene>
<dbReference type="InterPro" id="IPR022367">
    <property type="entry name" value="2-oxoacid/accept_OxRdtase_asu"/>
</dbReference>
<evidence type="ECO:0000259" key="2">
    <source>
        <dbReference type="Pfam" id="PF01558"/>
    </source>
</evidence>
<dbReference type="NCBIfam" id="TIGR03710">
    <property type="entry name" value="OAFO_sf"/>
    <property type="match status" value="1"/>
</dbReference>
<dbReference type="InterPro" id="IPR019752">
    <property type="entry name" value="Pyrv/ketoisovalerate_OxRed_cat"/>
</dbReference>
<dbReference type="InterPro" id="IPR009014">
    <property type="entry name" value="Transketo_C/PFOR_II"/>
</dbReference>
<keyword evidence="6" id="KW-1185">Reference proteome</keyword>
<dbReference type="InterPro" id="IPR033412">
    <property type="entry name" value="PFOR_II"/>
</dbReference>
<dbReference type="Pfam" id="PF01558">
    <property type="entry name" value="POR"/>
    <property type="match status" value="1"/>
</dbReference>
<dbReference type="GO" id="GO:0016903">
    <property type="term" value="F:oxidoreductase activity, acting on the aldehyde or oxo group of donors"/>
    <property type="evidence" value="ECO:0007669"/>
    <property type="project" value="InterPro"/>
</dbReference>
<dbReference type="SUPFAM" id="SSF52922">
    <property type="entry name" value="TK C-terminal domain-like"/>
    <property type="match status" value="1"/>
</dbReference>
<dbReference type="PANTHER" id="PTHR32154">
    <property type="entry name" value="PYRUVATE-FLAVODOXIN OXIDOREDUCTASE-RELATED"/>
    <property type="match status" value="1"/>
</dbReference>
<evidence type="ECO:0000256" key="1">
    <source>
        <dbReference type="ARBA" id="ARBA00023002"/>
    </source>
</evidence>
<dbReference type="CDD" id="cd07034">
    <property type="entry name" value="TPP_PYR_PFOR_IOR-alpha_like"/>
    <property type="match status" value="1"/>
</dbReference>
<evidence type="ECO:0000313" key="5">
    <source>
        <dbReference type="EMBL" id="SNS11184.1"/>
    </source>
</evidence>
<dbReference type="Gene3D" id="3.40.50.920">
    <property type="match status" value="1"/>
</dbReference>
<organism evidence="5 6">
    <name type="scientific">Anaerovirgula multivorans</name>
    <dbReference type="NCBI Taxonomy" id="312168"/>
    <lineage>
        <taxon>Bacteria</taxon>
        <taxon>Bacillati</taxon>
        <taxon>Bacillota</taxon>
        <taxon>Clostridia</taxon>
        <taxon>Peptostreptococcales</taxon>
        <taxon>Natronincolaceae</taxon>
        <taxon>Anaerovirgula</taxon>
    </lineage>
</organism>
<dbReference type="PANTHER" id="PTHR32154:SF20">
    <property type="entry name" value="2-OXOGLUTARATE OXIDOREDUCTASE SUBUNIT KORA"/>
    <property type="match status" value="1"/>
</dbReference>
<feature type="domain" description="Pyruvate/ketoisovalerate oxidoreductase catalytic" evidence="2">
    <location>
        <begin position="12"/>
        <end position="166"/>
    </location>
</feature>
<dbReference type="GO" id="GO:0006979">
    <property type="term" value="P:response to oxidative stress"/>
    <property type="evidence" value="ECO:0007669"/>
    <property type="project" value="TreeGrafter"/>
</dbReference>
<evidence type="ECO:0000259" key="3">
    <source>
        <dbReference type="Pfam" id="PF01855"/>
    </source>
</evidence>
<keyword evidence="1" id="KW-0560">Oxidoreductase</keyword>
<dbReference type="SUPFAM" id="SSF53323">
    <property type="entry name" value="Pyruvate-ferredoxin oxidoreductase, PFOR, domain III"/>
    <property type="match status" value="1"/>
</dbReference>
<evidence type="ECO:0000259" key="4">
    <source>
        <dbReference type="Pfam" id="PF17147"/>
    </source>
</evidence>
<name>A0A239BVX3_9FIRM</name>
<dbReference type="Pfam" id="PF17147">
    <property type="entry name" value="PFOR_II"/>
    <property type="match status" value="1"/>
</dbReference>
<feature type="domain" description="Pyruvate flavodoxin/ferredoxin oxidoreductase pyrimidine binding" evidence="3">
    <location>
        <begin position="194"/>
        <end position="432"/>
    </location>
</feature>
<dbReference type="Pfam" id="PF01855">
    <property type="entry name" value="POR_N"/>
    <property type="match status" value="1"/>
</dbReference>
<feature type="domain" description="Pyruvate:ferredoxin oxidoreductase core" evidence="4">
    <location>
        <begin position="457"/>
        <end position="546"/>
    </location>
</feature>
<dbReference type="InterPro" id="IPR002880">
    <property type="entry name" value="Pyrv_Fd/Flavodoxin_OxRdtase_N"/>
</dbReference>
<accession>A0A239BVX3</accession>
<dbReference type="Gene3D" id="3.40.50.970">
    <property type="match status" value="1"/>
</dbReference>
<dbReference type="AlphaFoldDB" id="A0A239BVX3"/>
<dbReference type="InterPro" id="IPR029061">
    <property type="entry name" value="THDP-binding"/>
</dbReference>